<dbReference type="RefSeq" id="WP_352012925.1">
    <property type="nucleotide sequence ID" value="NZ_JBHSBC010000021.1"/>
</dbReference>
<proteinExistence type="predicted"/>
<organism evidence="1 2">
    <name type="scientific">Streptosporangium jomthongense</name>
    <dbReference type="NCBI Taxonomy" id="1193683"/>
    <lineage>
        <taxon>Bacteria</taxon>
        <taxon>Bacillati</taxon>
        <taxon>Actinomycetota</taxon>
        <taxon>Actinomycetes</taxon>
        <taxon>Streptosporangiales</taxon>
        <taxon>Streptosporangiaceae</taxon>
        <taxon>Streptosporangium</taxon>
    </lineage>
</organism>
<sequence length="64" mass="7081">MTGCSHLEGLVVTGPARGRMWANGIMSDEGFQPLFDDDGAPLGFARWYLRWLEEAEAQVLPSAR</sequence>
<evidence type="ECO:0000313" key="2">
    <source>
        <dbReference type="Proteomes" id="UP001595698"/>
    </source>
</evidence>
<name>A0ABV8F1X0_9ACTN</name>
<protein>
    <submittedName>
        <fullName evidence="1">Uncharacterized protein</fullName>
    </submittedName>
</protein>
<comment type="caution">
    <text evidence="1">The sequence shown here is derived from an EMBL/GenBank/DDBJ whole genome shotgun (WGS) entry which is preliminary data.</text>
</comment>
<reference evidence="2" key="1">
    <citation type="journal article" date="2019" name="Int. J. Syst. Evol. Microbiol.">
        <title>The Global Catalogue of Microorganisms (GCM) 10K type strain sequencing project: providing services to taxonomists for standard genome sequencing and annotation.</title>
        <authorList>
            <consortium name="The Broad Institute Genomics Platform"/>
            <consortium name="The Broad Institute Genome Sequencing Center for Infectious Disease"/>
            <person name="Wu L."/>
            <person name="Ma J."/>
        </authorList>
    </citation>
    <scope>NUCLEOTIDE SEQUENCE [LARGE SCALE GENOMIC DNA]</scope>
    <source>
        <strain evidence="2">TBRC 7912</strain>
    </source>
</reference>
<dbReference type="Proteomes" id="UP001595698">
    <property type="component" value="Unassembled WGS sequence"/>
</dbReference>
<dbReference type="EMBL" id="JBHSBC010000021">
    <property type="protein sequence ID" value="MFC3982647.1"/>
    <property type="molecule type" value="Genomic_DNA"/>
</dbReference>
<gene>
    <name evidence="1" type="ORF">ACFOYY_21065</name>
</gene>
<evidence type="ECO:0000313" key="1">
    <source>
        <dbReference type="EMBL" id="MFC3982647.1"/>
    </source>
</evidence>
<accession>A0ABV8F1X0</accession>
<keyword evidence="2" id="KW-1185">Reference proteome</keyword>